<feature type="compositionally biased region" description="Low complexity" evidence="1">
    <location>
        <begin position="31"/>
        <end position="42"/>
    </location>
</feature>
<feature type="region of interest" description="Disordered" evidence="1">
    <location>
        <begin position="279"/>
        <end position="315"/>
    </location>
</feature>
<feature type="region of interest" description="Disordered" evidence="1">
    <location>
        <begin position="96"/>
        <end position="256"/>
    </location>
</feature>
<evidence type="ECO:0000313" key="2">
    <source>
        <dbReference type="EMBL" id="CAE7675551.1"/>
    </source>
</evidence>
<evidence type="ECO:0000256" key="1">
    <source>
        <dbReference type="SAM" id="MobiDB-lite"/>
    </source>
</evidence>
<name>A0A812WMQ5_SYMPI</name>
<evidence type="ECO:0000313" key="3">
    <source>
        <dbReference type="Proteomes" id="UP000649617"/>
    </source>
</evidence>
<sequence>MEPHTRRTPRSVGTGQEAKPEDAEEQPPERPSSSSSRPNNRGEGLCLVCALATKGSHTYQKECARYVAGATVEQMKRAARGGRKGHHRLLLELALQRQDAEQEREAAEEEARLPQRANETSSSSSSSTTSPPPRRTMTKRKRVQQEQVLEQLKPQREEKKAASITTATGKGKASETEPATTEKEESPDMVDEILGRRTGSKQAKKETAKMHTEEENRNTKQAQSGNTKEKHTQETAKKEERKRVPPPASARERVDESKIDEVAVARLKAARLKQIIQTGKDNTQMRTEPEVETGKENTQMRPGEETPIEEGSSTEEIALEETRDLEQVVYLVRWMQQDDEHRKRRNWKHSEKGRLSNGKGHFYQTIFPGDLGLENFDAVAFYDQDVEFHGSVAAVFQCASLGYFLSTSGGVGEPLNIGFFALRPDKRLLRAAEIFAWNLTFDRTNGWGGAGFKPAGGYFVGAECGQGYFHTLYYQRSAKAKLALDAAEVPGSDTPRGLKMRQIDQCIWNYQTGGHCPYKFDCGLVRAHHKPTQKEHGRDCPKLKYRTTMTTTAALATPREPKPCSVVQVQIGASCKCGGIFSKSVNVMGRIQDCERSSCNNSGDQFSISFSESQVTATREDADGCWCDGFCILLRCILNFSQRRILCFAADCWHWWWWVGYRTSVIC</sequence>
<dbReference type="EMBL" id="CAJNIZ010044016">
    <property type="protein sequence ID" value="CAE7675551.1"/>
    <property type="molecule type" value="Genomic_DNA"/>
</dbReference>
<feature type="compositionally biased region" description="Basic and acidic residues" evidence="1">
    <location>
        <begin position="227"/>
        <end position="243"/>
    </location>
</feature>
<reference evidence="2" key="1">
    <citation type="submission" date="2021-02" db="EMBL/GenBank/DDBJ databases">
        <authorList>
            <person name="Dougan E. K."/>
            <person name="Rhodes N."/>
            <person name="Thang M."/>
            <person name="Chan C."/>
        </authorList>
    </citation>
    <scope>NUCLEOTIDE SEQUENCE</scope>
</reference>
<dbReference type="AlphaFoldDB" id="A0A812WMQ5"/>
<feature type="compositionally biased region" description="Basic and acidic residues" evidence="1">
    <location>
        <begin position="172"/>
        <end position="186"/>
    </location>
</feature>
<dbReference type="Proteomes" id="UP000649617">
    <property type="component" value="Unassembled WGS sequence"/>
</dbReference>
<comment type="caution">
    <text evidence="2">The sequence shown here is derived from an EMBL/GenBank/DDBJ whole genome shotgun (WGS) entry which is preliminary data.</text>
</comment>
<feature type="compositionally biased region" description="Basic and acidic residues" evidence="1">
    <location>
        <begin position="203"/>
        <end position="218"/>
    </location>
</feature>
<gene>
    <name evidence="2" type="primary">CPK1</name>
    <name evidence="2" type="ORF">SPIL2461_LOCUS18717</name>
</gene>
<protein>
    <submittedName>
        <fullName evidence="2">CPK1 protein</fullName>
    </submittedName>
</protein>
<feature type="compositionally biased region" description="Low complexity" evidence="1">
    <location>
        <begin position="114"/>
        <end position="129"/>
    </location>
</feature>
<organism evidence="2 3">
    <name type="scientific">Symbiodinium pilosum</name>
    <name type="common">Dinoflagellate</name>
    <dbReference type="NCBI Taxonomy" id="2952"/>
    <lineage>
        <taxon>Eukaryota</taxon>
        <taxon>Sar</taxon>
        <taxon>Alveolata</taxon>
        <taxon>Dinophyceae</taxon>
        <taxon>Suessiales</taxon>
        <taxon>Symbiodiniaceae</taxon>
        <taxon>Symbiodinium</taxon>
    </lineage>
</organism>
<keyword evidence="3" id="KW-1185">Reference proteome</keyword>
<feature type="compositionally biased region" description="Basic and acidic residues" evidence="1">
    <location>
        <begin position="98"/>
        <end position="113"/>
    </location>
</feature>
<accession>A0A812WMQ5</accession>
<feature type="region of interest" description="Disordered" evidence="1">
    <location>
        <begin position="1"/>
        <end position="42"/>
    </location>
</feature>
<proteinExistence type="predicted"/>